<feature type="domain" description="PAS" evidence="4">
    <location>
        <begin position="578"/>
        <end position="628"/>
    </location>
</feature>
<dbReference type="Gene3D" id="3.30.450.20">
    <property type="entry name" value="PAS domain"/>
    <property type="match status" value="1"/>
</dbReference>
<evidence type="ECO:0000313" key="8">
    <source>
        <dbReference type="Proteomes" id="UP000838160"/>
    </source>
</evidence>
<keyword evidence="2" id="KW-0238">DNA-binding</keyword>
<organism evidence="7 8">
    <name type="scientific">Vibrio hippocampi</name>
    <dbReference type="NCBI Taxonomy" id="654686"/>
    <lineage>
        <taxon>Bacteria</taxon>
        <taxon>Pseudomonadati</taxon>
        <taxon>Pseudomonadota</taxon>
        <taxon>Gammaproteobacteria</taxon>
        <taxon>Vibrionales</taxon>
        <taxon>Vibrionaceae</taxon>
        <taxon>Vibrio</taxon>
    </lineage>
</organism>
<evidence type="ECO:0000256" key="1">
    <source>
        <dbReference type="ARBA" id="ARBA00023015"/>
    </source>
</evidence>
<dbReference type="CDD" id="cd01948">
    <property type="entry name" value="EAL"/>
    <property type="match status" value="1"/>
</dbReference>
<dbReference type="InterPro" id="IPR000014">
    <property type="entry name" value="PAS"/>
</dbReference>
<dbReference type="Gene3D" id="3.30.70.270">
    <property type="match status" value="1"/>
</dbReference>
<dbReference type="SMART" id="SM00052">
    <property type="entry name" value="EAL"/>
    <property type="match status" value="1"/>
</dbReference>
<dbReference type="SUPFAM" id="SSF141868">
    <property type="entry name" value="EAL domain-like"/>
    <property type="match status" value="1"/>
</dbReference>
<dbReference type="InterPro" id="IPR035965">
    <property type="entry name" value="PAS-like_dom_sf"/>
</dbReference>
<dbReference type="InterPro" id="IPR035919">
    <property type="entry name" value="EAL_sf"/>
</dbReference>
<feature type="domain" description="GGDEF" evidence="6">
    <location>
        <begin position="730"/>
        <end position="863"/>
    </location>
</feature>
<dbReference type="Pfam" id="PF00563">
    <property type="entry name" value="EAL"/>
    <property type="match status" value="1"/>
</dbReference>
<keyword evidence="8" id="KW-1185">Reference proteome</keyword>
<sequence>MIDSPLETPHVLKNGRPTIAVLVGSMTSHYHEGIMRGAAYIARQKNYNVIGFCGGVINSSDHLTLARDKVFKLINMNLIAGVISPFSSHMRFVTGEESEAFVAQYNSVPVVNIGSHISGYTNVVADYEVAFTELFDHLYHTHGYRNIMLVRGPEHHASSVSRAKVYKKLLEQYQLPYDDDLVLKCDLKRRTAKAAVEHYFDHVNKPVDAVIAISDNQALGVIDACKERGLRVPEDIGVIGSMDSLEGAFSSPSLSSIKEPLFELGQAAAIEVINQIEGKPATVEIKIPTSLITRDSCGCNALETRKRLHQESSACSTAVVNGHDPIFKETQDFFEKTIEQHKGGIIRDDVNVILRLFQESIYKGEFSSLLTELRNKLEHSLRSEDVVLWLSLIAQLELSALRYLKAAGNSITLVDFIAELTTIKNEAEQITFKFQSFETEYYLNYFRAIVNNLNASFDLTTIKKYTVDILQLSELYIHIFHDPNAEKLTAKNIVSVRNNQFIEIENKDFCAQELIPQGVEPYQGLYTLMVFPLSFGNKPLGFMTTNLSGRKGTAFENLRAIISSALKNEMLIQDLKRAEERFSDIAHSTSNWLWETDAQHRFTYCSHSSNDVIGYAPDFLMGKDIHELNVESGDSYIQMMHNHEALVEIECWYQHQNGRIICLLISAKPIIHKGVFSGYRGIFEDVTEQRLQEEKIKSLAYSDILTGLPNRTLLHEKLQETIRISSKYDQQFALMFIDLDHFKNINDSMGHAAGDQLLVELTERLNNSIRRSDTLARLGGDEFVIILADIDNEAEVIDVAHRIFKNLQPAIVVQNKSIYSTLSLGISIYPNDGLEAETLLKKGDSAMYQAKSQGRNGYVFYDTELEKKNTLRNTYEEVLREALTTDGFVLHYQPQVDIETNQIVGLETLVRIDNAQMGIVAPNLFIPLAEELGLIGQVDEWVFEHTCAQYAKWREQGYVLPRLSINLSAMQLRNDAVLIRYTDILQKYQVEPRHIQLEITENALIGNEKVALGILQGFKDYGISIALDDFGTGFSSLSCINLYPIDTIKIDRSFVKDAVYNKRNEAIIKGTVLIGQNLQLKIIAEGVESHEQYTFIKQMGCDEIQGFYFHRPGPIEVIEPLLTKQSVYQES</sequence>
<dbReference type="NCBIfam" id="TIGR00254">
    <property type="entry name" value="GGDEF"/>
    <property type="match status" value="1"/>
</dbReference>
<dbReference type="PROSITE" id="PS50883">
    <property type="entry name" value="EAL"/>
    <property type="match status" value="1"/>
</dbReference>
<dbReference type="EMBL" id="CAKLCM010000002">
    <property type="protein sequence ID" value="CAH0525671.1"/>
    <property type="molecule type" value="Genomic_DNA"/>
</dbReference>
<evidence type="ECO:0000259" key="4">
    <source>
        <dbReference type="PROSITE" id="PS50112"/>
    </source>
</evidence>
<dbReference type="PROSITE" id="PS50112">
    <property type="entry name" value="PAS"/>
    <property type="match status" value="1"/>
</dbReference>
<dbReference type="PANTHER" id="PTHR44757:SF2">
    <property type="entry name" value="BIOFILM ARCHITECTURE MAINTENANCE PROTEIN MBAA"/>
    <property type="match status" value="1"/>
</dbReference>
<dbReference type="Pfam" id="PF13426">
    <property type="entry name" value="PAS_9"/>
    <property type="match status" value="1"/>
</dbReference>
<dbReference type="PROSITE" id="PS50887">
    <property type="entry name" value="GGDEF"/>
    <property type="match status" value="1"/>
</dbReference>
<keyword evidence="3" id="KW-0804">Transcription</keyword>
<dbReference type="SMART" id="SM00091">
    <property type="entry name" value="PAS"/>
    <property type="match status" value="1"/>
</dbReference>
<comment type="caution">
    <text evidence="7">The sequence shown here is derived from an EMBL/GenBank/DDBJ whole genome shotgun (WGS) entry which is preliminary data.</text>
</comment>
<dbReference type="InterPro" id="IPR052155">
    <property type="entry name" value="Biofilm_reg_signaling"/>
</dbReference>
<dbReference type="PANTHER" id="PTHR44757">
    <property type="entry name" value="DIGUANYLATE CYCLASE DGCP"/>
    <property type="match status" value="1"/>
</dbReference>
<dbReference type="CDD" id="cd00130">
    <property type="entry name" value="PAS"/>
    <property type="match status" value="1"/>
</dbReference>
<evidence type="ECO:0000259" key="6">
    <source>
        <dbReference type="PROSITE" id="PS50887"/>
    </source>
</evidence>
<dbReference type="InterPro" id="IPR000160">
    <property type="entry name" value="GGDEF_dom"/>
</dbReference>
<dbReference type="RefSeq" id="WP_237484184.1">
    <property type="nucleotide sequence ID" value="NZ_CAKLCM010000002.1"/>
</dbReference>
<dbReference type="Proteomes" id="UP000838160">
    <property type="component" value="Unassembled WGS sequence"/>
</dbReference>
<accession>A0ABM8ZGB2</accession>
<keyword evidence="1" id="KW-0805">Transcription regulation</keyword>
<dbReference type="InterPro" id="IPR029787">
    <property type="entry name" value="Nucleotide_cyclase"/>
</dbReference>
<evidence type="ECO:0000256" key="3">
    <source>
        <dbReference type="ARBA" id="ARBA00023163"/>
    </source>
</evidence>
<dbReference type="SUPFAM" id="SSF55073">
    <property type="entry name" value="Nucleotide cyclase"/>
    <property type="match status" value="1"/>
</dbReference>
<dbReference type="Gene3D" id="3.20.20.450">
    <property type="entry name" value="EAL domain"/>
    <property type="match status" value="1"/>
</dbReference>
<dbReference type="Gene3D" id="3.40.50.2300">
    <property type="match status" value="2"/>
</dbReference>
<evidence type="ECO:0000256" key="2">
    <source>
        <dbReference type="ARBA" id="ARBA00023125"/>
    </source>
</evidence>
<evidence type="ECO:0000313" key="7">
    <source>
        <dbReference type="EMBL" id="CAH0525671.1"/>
    </source>
</evidence>
<dbReference type="Pfam" id="PF00990">
    <property type="entry name" value="GGDEF"/>
    <property type="match status" value="1"/>
</dbReference>
<dbReference type="CDD" id="cd06267">
    <property type="entry name" value="PBP1_LacI_sugar_binding-like"/>
    <property type="match status" value="1"/>
</dbReference>
<dbReference type="InterPro" id="IPR001633">
    <property type="entry name" value="EAL_dom"/>
</dbReference>
<reference evidence="7" key="1">
    <citation type="submission" date="2021-12" db="EMBL/GenBank/DDBJ databases">
        <authorList>
            <person name="Rodrigo-Torres L."/>
            <person name="Arahal R. D."/>
            <person name="Lucena T."/>
        </authorList>
    </citation>
    <scope>NUCLEOTIDE SEQUENCE</scope>
    <source>
        <strain evidence="7">CECT 8226</strain>
    </source>
</reference>
<gene>
    <name evidence="7" type="primary">purR_2</name>
    <name evidence="7" type="ORF">VHP8226_01201</name>
</gene>
<dbReference type="InterPro" id="IPR046335">
    <property type="entry name" value="LacI/GalR-like_sensor"/>
</dbReference>
<feature type="domain" description="EAL" evidence="5">
    <location>
        <begin position="872"/>
        <end position="1126"/>
    </location>
</feature>
<evidence type="ECO:0000259" key="5">
    <source>
        <dbReference type="PROSITE" id="PS50883"/>
    </source>
</evidence>
<dbReference type="SMART" id="SM00267">
    <property type="entry name" value="GGDEF"/>
    <property type="match status" value="1"/>
</dbReference>
<dbReference type="SUPFAM" id="SSF55785">
    <property type="entry name" value="PYP-like sensor domain (PAS domain)"/>
    <property type="match status" value="1"/>
</dbReference>
<dbReference type="Pfam" id="PF13377">
    <property type="entry name" value="Peripla_BP_3"/>
    <property type="match status" value="1"/>
</dbReference>
<proteinExistence type="predicted"/>
<dbReference type="CDD" id="cd01949">
    <property type="entry name" value="GGDEF"/>
    <property type="match status" value="1"/>
</dbReference>
<dbReference type="SUPFAM" id="SSF53822">
    <property type="entry name" value="Periplasmic binding protein-like I"/>
    <property type="match status" value="1"/>
</dbReference>
<dbReference type="InterPro" id="IPR043128">
    <property type="entry name" value="Rev_trsase/Diguanyl_cyclase"/>
</dbReference>
<dbReference type="NCBIfam" id="TIGR00229">
    <property type="entry name" value="sensory_box"/>
    <property type="match status" value="1"/>
</dbReference>
<dbReference type="InterPro" id="IPR028082">
    <property type="entry name" value="Peripla_BP_I"/>
</dbReference>
<name>A0ABM8ZGB2_9VIBR</name>
<protein>
    <submittedName>
        <fullName evidence="7">HTH-type transcriptional repressor PurR</fullName>
    </submittedName>
</protein>